<dbReference type="AlphaFoldDB" id="A0A0Q3PFH8"/>
<comment type="caution">
    <text evidence="1">The sequence shown here is derived from an EMBL/GenBank/DDBJ whole genome shotgun (WGS) entry which is preliminary data.</text>
</comment>
<dbReference type="Proteomes" id="UP000051836">
    <property type="component" value="Unassembled WGS sequence"/>
</dbReference>
<accession>A0A0Q3PFH8</accession>
<reference evidence="1 2" key="1">
    <citation type="submission" date="2015-10" db="EMBL/GenBank/DDBJ databases">
        <authorList>
            <person name="Gilbert D.G."/>
        </authorList>
    </citation>
    <scope>NUCLEOTIDE SEQUENCE [LARGE SCALE GENOMIC DNA]</scope>
    <source>
        <strain evidence="1">FVVF132</strain>
    </source>
</reference>
<name>A0A0Q3PFH8_AMAAE</name>
<evidence type="ECO:0000313" key="1">
    <source>
        <dbReference type="EMBL" id="KQK79547.1"/>
    </source>
</evidence>
<sequence length="93" mass="10555">MRIRAAFLSGRCRCLKCYRGGIVRERVTKQWSGLRLGPARQEQAELGTAGRQAVEGKEIPRDKLHRQEDAQMFEQINQARICKILGGNTKVLC</sequence>
<protein>
    <submittedName>
        <fullName evidence="1">Uncharacterized protein</fullName>
    </submittedName>
</protein>
<proteinExistence type="predicted"/>
<evidence type="ECO:0000313" key="2">
    <source>
        <dbReference type="Proteomes" id="UP000051836"/>
    </source>
</evidence>
<dbReference type="EMBL" id="LMAW01002581">
    <property type="protein sequence ID" value="KQK79547.1"/>
    <property type="molecule type" value="Genomic_DNA"/>
</dbReference>
<keyword evidence="2" id="KW-1185">Reference proteome</keyword>
<organism evidence="1 2">
    <name type="scientific">Amazona aestiva</name>
    <name type="common">Blue-fronted Amazon parrot</name>
    <dbReference type="NCBI Taxonomy" id="12930"/>
    <lineage>
        <taxon>Eukaryota</taxon>
        <taxon>Metazoa</taxon>
        <taxon>Chordata</taxon>
        <taxon>Craniata</taxon>
        <taxon>Vertebrata</taxon>
        <taxon>Euteleostomi</taxon>
        <taxon>Archelosauria</taxon>
        <taxon>Archosauria</taxon>
        <taxon>Dinosauria</taxon>
        <taxon>Saurischia</taxon>
        <taxon>Theropoda</taxon>
        <taxon>Coelurosauria</taxon>
        <taxon>Aves</taxon>
        <taxon>Neognathae</taxon>
        <taxon>Neoaves</taxon>
        <taxon>Telluraves</taxon>
        <taxon>Australaves</taxon>
        <taxon>Psittaciformes</taxon>
        <taxon>Psittacidae</taxon>
        <taxon>Amazona</taxon>
    </lineage>
</organism>
<gene>
    <name evidence="1" type="ORF">AAES_102393</name>
</gene>